<comment type="similarity">
    <text evidence="1">Belongs to the protein kinase superfamily. STE Ser/Thr protein kinase family. STE20 subfamily.</text>
</comment>
<dbReference type="Gene3D" id="1.10.510.10">
    <property type="entry name" value="Transferase(Phosphotransferase) domain 1"/>
    <property type="match status" value="1"/>
</dbReference>
<evidence type="ECO:0000256" key="4">
    <source>
        <dbReference type="ARBA" id="ARBA00022741"/>
    </source>
</evidence>
<evidence type="ECO:0000313" key="11">
    <source>
        <dbReference type="EMBL" id="CAF4334690.1"/>
    </source>
</evidence>
<comment type="caution">
    <text evidence="10">The sequence shown here is derived from an EMBL/GenBank/DDBJ whole genome shotgun (WGS) entry which is preliminary data.</text>
</comment>
<dbReference type="GO" id="GO:0005737">
    <property type="term" value="C:cytoplasm"/>
    <property type="evidence" value="ECO:0007669"/>
    <property type="project" value="TreeGrafter"/>
</dbReference>
<keyword evidence="4" id="KW-0547">Nucleotide-binding</keyword>
<evidence type="ECO:0000256" key="2">
    <source>
        <dbReference type="ARBA" id="ARBA00022527"/>
    </source>
</evidence>
<evidence type="ECO:0000313" key="12">
    <source>
        <dbReference type="Proteomes" id="UP000677228"/>
    </source>
</evidence>
<dbReference type="AlphaFoldDB" id="A0A8S2FTW6"/>
<dbReference type="InterPro" id="IPR050629">
    <property type="entry name" value="STE20/SPS1-PAK"/>
</dbReference>
<sequence length="119" mass="14108">TRNDDAIQKSVYLISDNLDVSKTKYVLKIIDLDKMTNFTKYITGIAWYRQLSHTNLMTMKKCFIIHSKLYFVIRYAQFGSCRNILQLNPFGIKENLIGIIMWQVIQALCYLKDKHIMHR</sequence>
<reference evidence="10" key="1">
    <citation type="submission" date="2021-02" db="EMBL/GenBank/DDBJ databases">
        <authorList>
            <person name="Nowell W R."/>
        </authorList>
    </citation>
    <scope>NUCLEOTIDE SEQUENCE</scope>
</reference>
<accession>A0A8S2FTW6</accession>
<organism evidence="10 12">
    <name type="scientific">Didymodactylos carnosus</name>
    <dbReference type="NCBI Taxonomy" id="1234261"/>
    <lineage>
        <taxon>Eukaryota</taxon>
        <taxon>Metazoa</taxon>
        <taxon>Spiralia</taxon>
        <taxon>Gnathifera</taxon>
        <taxon>Rotifera</taxon>
        <taxon>Eurotatoria</taxon>
        <taxon>Bdelloidea</taxon>
        <taxon>Philodinida</taxon>
        <taxon>Philodinidae</taxon>
        <taxon>Didymodactylos</taxon>
    </lineage>
</organism>
<keyword evidence="6" id="KW-0067">ATP-binding</keyword>
<dbReference type="SUPFAM" id="SSF56112">
    <property type="entry name" value="Protein kinase-like (PK-like)"/>
    <property type="match status" value="1"/>
</dbReference>
<dbReference type="EMBL" id="CAJOBA010061970">
    <property type="protein sequence ID" value="CAF4334690.1"/>
    <property type="molecule type" value="Genomic_DNA"/>
</dbReference>
<keyword evidence="5" id="KW-0418">Kinase</keyword>
<dbReference type="EMBL" id="CAJNOK010039569">
    <property type="protein sequence ID" value="CAF1545705.1"/>
    <property type="molecule type" value="Genomic_DNA"/>
</dbReference>
<evidence type="ECO:0000256" key="3">
    <source>
        <dbReference type="ARBA" id="ARBA00022679"/>
    </source>
</evidence>
<gene>
    <name evidence="10" type="ORF">OVA965_LOCUS39010</name>
    <name evidence="11" type="ORF">TMI583_LOCUS40259</name>
</gene>
<protein>
    <recommendedName>
        <fullName evidence="9">Protein kinase domain-containing protein</fullName>
    </recommendedName>
</protein>
<name>A0A8S2FTW6_9BILA</name>
<comment type="catalytic activity">
    <reaction evidence="7">
        <text>L-threonyl-[protein] + ATP = O-phospho-L-threonyl-[protein] + ADP + H(+)</text>
        <dbReference type="Rhea" id="RHEA:46608"/>
        <dbReference type="Rhea" id="RHEA-COMP:11060"/>
        <dbReference type="Rhea" id="RHEA-COMP:11605"/>
        <dbReference type="ChEBI" id="CHEBI:15378"/>
        <dbReference type="ChEBI" id="CHEBI:30013"/>
        <dbReference type="ChEBI" id="CHEBI:30616"/>
        <dbReference type="ChEBI" id="CHEBI:61977"/>
        <dbReference type="ChEBI" id="CHEBI:456216"/>
        <dbReference type="EC" id="2.7.11.1"/>
    </reaction>
</comment>
<evidence type="ECO:0000256" key="7">
    <source>
        <dbReference type="ARBA" id="ARBA00047899"/>
    </source>
</evidence>
<dbReference type="PROSITE" id="PS50011">
    <property type="entry name" value="PROTEIN_KINASE_DOM"/>
    <property type="match status" value="1"/>
</dbReference>
<dbReference type="PANTHER" id="PTHR48012:SF10">
    <property type="entry name" value="FI20177P1"/>
    <property type="match status" value="1"/>
</dbReference>
<dbReference type="GO" id="GO:0005524">
    <property type="term" value="F:ATP binding"/>
    <property type="evidence" value="ECO:0007669"/>
    <property type="project" value="UniProtKB-KW"/>
</dbReference>
<dbReference type="Proteomes" id="UP000682733">
    <property type="component" value="Unassembled WGS sequence"/>
</dbReference>
<evidence type="ECO:0000259" key="9">
    <source>
        <dbReference type="PROSITE" id="PS50011"/>
    </source>
</evidence>
<feature type="non-terminal residue" evidence="10">
    <location>
        <position position="1"/>
    </location>
</feature>
<dbReference type="Pfam" id="PF00069">
    <property type="entry name" value="Pkinase"/>
    <property type="match status" value="1"/>
</dbReference>
<feature type="domain" description="Protein kinase" evidence="9">
    <location>
        <begin position="1"/>
        <end position="119"/>
    </location>
</feature>
<comment type="catalytic activity">
    <reaction evidence="8">
        <text>L-seryl-[protein] + ATP = O-phospho-L-seryl-[protein] + ADP + H(+)</text>
        <dbReference type="Rhea" id="RHEA:17989"/>
        <dbReference type="Rhea" id="RHEA-COMP:9863"/>
        <dbReference type="Rhea" id="RHEA-COMP:11604"/>
        <dbReference type="ChEBI" id="CHEBI:15378"/>
        <dbReference type="ChEBI" id="CHEBI:29999"/>
        <dbReference type="ChEBI" id="CHEBI:30616"/>
        <dbReference type="ChEBI" id="CHEBI:83421"/>
        <dbReference type="ChEBI" id="CHEBI:456216"/>
        <dbReference type="EC" id="2.7.11.1"/>
    </reaction>
</comment>
<evidence type="ECO:0000256" key="1">
    <source>
        <dbReference type="ARBA" id="ARBA00008874"/>
    </source>
</evidence>
<dbReference type="PANTHER" id="PTHR48012">
    <property type="entry name" value="STERILE20-LIKE KINASE, ISOFORM B-RELATED"/>
    <property type="match status" value="1"/>
</dbReference>
<evidence type="ECO:0000313" key="10">
    <source>
        <dbReference type="EMBL" id="CAF1545705.1"/>
    </source>
</evidence>
<dbReference type="GO" id="GO:0004674">
    <property type="term" value="F:protein serine/threonine kinase activity"/>
    <property type="evidence" value="ECO:0007669"/>
    <property type="project" value="UniProtKB-KW"/>
</dbReference>
<evidence type="ECO:0000256" key="6">
    <source>
        <dbReference type="ARBA" id="ARBA00022840"/>
    </source>
</evidence>
<feature type="non-terminal residue" evidence="10">
    <location>
        <position position="119"/>
    </location>
</feature>
<proteinExistence type="inferred from homology"/>
<keyword evidence="3" id="KW-0808">Transferase</keyword>
<evidence type="ECO:0000256" key="5">
    <source>
        <dbReference type="ARBA" id="ARBA00022777"/>
    </source>
</evidence>
<keyword evidence="2" id="KW-0723">Serine/threonine-protein kinase</keyword>
<dbReference type="Proteomes" id="UP000677228">
    <property type="component" value="Unassembled WGS sequence"/>
</dbReference>
<evidence type="ECO:0000256" key="8">
    <source>
        <dbReference type="ARBA" id="ARBA00048679"/>
    </source>
</evidence>
<dbReference type="InterPro" id="IPR011009">
    <property type="entry name" value="Kinase-like_dom_sf"/>
</dbReference>
<dbReference type="InterPro" id="IPR000719">
    <property type="entry name" value="Prot_kinase_dom"/>
</dbReference>